<dbReference type="PANTHER" id="PTHR34982">
    <property type="entry name" value="YOP PROTEINS TRANSLOCATION PROTEIN L"/>
    <property type="match status" value="1"/>
</dbReference>
<dbReference type="Pfam" id="PF02108">
    <property type="entry name" value="FliH"/>
    <property type="match status" value="1"/>
</dbReference>
<reference evidence="10 11" key="1">
    <citation type="submission" date="2020-03" db="EMBL/GenBank/DDBJ databases">
        <title>Genome mining reveals the biosynthetic pathways of PHA and ectoines of the halophilic strain Salinivibrio costicola M318 isolated from fermented shrimp paste.</title>
        <authorList>
            <person name="Doan T.V."/>
            <person name="Tran L.T."/>
            <person name="Trieu T.A."/>
            <person name="Nguyen Q.V."/>
            <person name="Quach T.N."/>
            <person name="Phi T.Q."/>
            <person name="Kumar S."/>
        </authorList>
    </citation>
    <scope>NUCLEOTIDE SEQUENCE [LARGE SCALE GENOMIC DNA]</scope>
    <source>
        <strain evidence="10 11">M318</strain>
    </source>
</reference>
<feature type="compositionally biased region" description="Basic and acidic residues" evidence="8">
    <location>
        <begin position="1"/>
        <end position="24"/>
    </location>
</feature>
<keyword evidence="10" id="KW-0966">Cell projection</keyword>
<evidence type="ECO:0000256" key="8">
    <source>
        <dbReference type="SAM" id="MobiDB-lite"/>
    </source>
</evidence>
<dbReference type="InterPro" id="IPR051472">
    <property type="entry name" value="T3SS_Stator/FliH"/>
</dbReference>
<dbReference type="PANTHER" id="PTHR34982:SF1">
    <property type="entry name" value="FLAGELLAR ASSEMBLY PROTEIN FLIH"/>
    <property type="match status" value="1"/>
</dbReference>
<keyword evidence="10" id="KW-0969">Cilium</keyword>
<dbReference type="InterPro" id="IPR018035">
    <property type="entry name" value="Flagellar_FliH/T3SS_HrpE"/>
</dbReference>
<protein>
    <recommendedName>
        <fullName evidence="3">Flagellar assembly protein FliH</fullName>
    </recommendedName>
</protein>
<evidence type="ECO:0000313" key="10">
    <source>
        <dbReference type="EMBL" id="QIR06719.1"/>
    </source>
</evidence>
<gene>
    <name evidence="10" type="primary">fliH</name>
    <name evidence="10" type="ORF">HBA18_10260</name>
</gene>
<evidence type="ECO:0000256" key="2">
    <source>
        <dbReference type="ARBA" id="ARBA00006602"/>
    </source>
</evidence>
<dbReference type="Proteomes" id="UP000501408">
    <property type="component" value="Chromosome 1"/>
</dbReference>
<evidence type="ECO:0000256" key="7">
    <source>
        <dbReference type="ARBA" id="ARBA00023225"/>
    </source>
</evidence>
<evidence type="ECO:0000256" key="1">
    <source>
        <dbReference type="ARBA" id="ARBA00003041"/>
    </source>
</evidence>
<evidence type="ECO:0000313" key="11">
    <source>
        <dbReference type="Proteomes" id="UP000501408"/>
    </source>
</evidence>
<feature type="compositionally biased region" description="Polar residues" evidence="8">
    <location>
        <begin position="306"/>
        <end position="326"/>
    </location>
</feature>
<comment type="similarity">
    <text evidence="2">Belongs to the FliH family.</text>
</comment>
<evidence type="ECO:0000256" key="6">
    <source>
        <dbReference type="ARBA" id="ARBA00022927"/>
    </source>
</evidence>
<evidence type="ECO:0000256" key="4">
    <source>
        <dbReference type="ARBA" id="ARBA00022448"/>
    </source>
</evidence>
<feature type="compositionally biased region" description="Acidic residues" evidence="8">
    <location>
        <begin position="46"/>
        <end position="59"/>
    </location>
</feature>
<comment type="function">
    <text evidence="1">Needed for flagellar regrowth and assembly.</text>
</comment>
<evidence type="ECO:0000256" key="5">
    <source>
        <dbReference type="ARBA" id="ARBA00022795"/>
    </source>
</evidence>
<feature type="region of interest" description="Disordered" evidence="8">
    <location>
        <begin position="259"/>
        <end position="334"/>
    </location>
</feature>
<dbReference type="EMBL" id="CP050266">
    <property type="protein sequence ID" value="QIR06719.1"/>
    <property type="molecule type" value="Genomic_DNA"/>
</dbReference>
<keyword evidence="5" id="KW-1005">Bacterial flagellum biogenesis</keyword>
<feature type="compositionally biased region" description="Polar residues" evidence="8">
    <location>
        <begin position="269"/>
        <end position="281"/>
    </location>
</feature>
<accession>A0ABX6K596</accession>
<feature type="compositionally biased region" description="Basic and acidic residues" evidence="8">
    <location>
        <begin position="282"/>
        <end position="305"/>
    </location>
</feature>
<name>A0ABX6K596_SALCS</name>
<organism evidence="10 11">
    <name type="scientific">Salinivibrio costicola</name>
    <name type="common">Vibrio costicola</name>
    <dbReference type="NCBI Taxonomy" id="51367"/>
    <lineage>
        <taxon>Bacteria</taxon>
        <taxon>Pseudomonadati</taxon>
        <taxon>Pseudomonadota</taxon>
        <taxon>Gammaproteobacteria</taxon>
        <taxon>Vibrionales</taxon>
        <taxon>Vibrionaceae</taxon>
        <taxon>Salinivibrio</taxon>
    </lineage>
</organism>
<keyword evidence="7" id="KW-1006">Bacterial flagellum protein export</keyword>
<dbReference type="RefSeq" id="WP_167314731.1">
    <property type="nucleotide sequence ID" value="NZ_CP050266.1"/>
</dbReference>
<evidence type="ECO:0000259" key="9">
    <source>
        <dbReference type="Pfam" id="PF02108"/>
    </source>
</evidence>
<keyword evidence="10" id="KW-0282">Flagellum</keyword>
<keyword evidence="11" id="KW-1185">Reference proteome</keyword>
<dbReference type="NCBIfam" id="NF004267">
    <property type="entry name" value="PRK05687.1-3"/>
    <property type="match status" value="1"/>
</dbReference>
<sequence>MSLDKRRGYIRADEAQTETIDRWELPPYGDKQSLPKETALNYDPSWEPEPEPEPEESELAPEPLTADALEAIRQQGYDEGHEEGKQLGHREGLEAGLEEGREKGHEEGKKAGFDEGVAAGQALIEERCQHLDRILNQLTHPLEKVNEDVEQQLLLMVQALTKSLIGVEVQTNPHVILQTLRAAIEALPIADHPVTVSLHPDDHAVVSDAYGPDTLAARDWTLQSEPALSRGDVHVKAKDSVVDYRLAERVDTLLREFHGKNQARPSDAAHQQTDPVTGSEQTMRDQTMRDHTQQEADAPQEHASSELDSQASSQDEQAPSAEQNESVDQDKGES</sequence>
<proteinExistence type="inferred from homology"/>
<keyword evidence="6" id="KW-0653">Protein transport</keyword>
<evidence type="ECO:0000256" key="3">
    <source>
        <dbReference type="ARBA" id="ARBA00016507"/>
    </source>
</evidence>
<keyword evidence="4" id="KW-0813">Transport</keyword>
<feature type="region of interest" description="Disordered" evidence="8">
    <location>
        <begin position="1"/>
        <end position="71"/>
    </location>
</feature>
<feature type="domain" description="Flagellar assembly protein FliH/Type III secretion system HrpE" evidence="9">
    <location>
        <begin position="126"/>
        <end position="252"/>
    </location>
</feature>